<keyword evidence="9 10" id="KW-1015">Disulfide bond</keyword>
<dbReference type="PROSITE" id="PS01209">
    <property type="entry name" value="LDLRA_1"/>
    <property type="match status" value="2"/>
</dbReference>
<feature type="compositionally biased region" description="Polar residues" evidence="12">
    <location>
        <begin position="1154"/>
        <end position="1165"/>
    </location>
</feature>
<protein>
    <submittedName>
        <fullName evidence="17">Uncharacterized protein LOC117233622</fullName>
    </submittedName>
</protein>
<feature type="disulfide bond" evidence="10">
    <location>
        <begin position="1296"/>
        <end position="1314"/>
    </location>
</feature>
<keyword evidence="6" id="KW-0735">Signal-anchor</keyword>
<feature type="disulfide bond" evidence="10">
    <location>
        <begin position="1377"/>
        <end position="1392"/>
    </location>
</feature>
<feature type="region of interest" description="Disordered" evidence="12">
    <location>
        <begin position="1113"/>
        <end position="1172"/>
    </location>
</feature>
<evidence type="ECO:0000256" key="5">
    <source>
        <dbReference type="ARBA" id="ARBA00022825"/>
    </source>
</evidence>
<feature type="domain" description="SEA" evidence="14">
    <location>
        <begin position="95"/>
        <end position="216"/>
    </location>
</feature>
<dbReference type="Pfam" id="PF00089">
    <property type="entry name" value="Trypsin"/>
    <property type="match status" value="1"/>
</dbReference>
<dbReference type="InterPro" id="IPR001254">
    <property type="entry name" value="Trypsin_dom"/>
</dbReference>
<dbReference type="SUPFAM" id="SSF50494">
    <property type="entry name" value="Trypsin-like serine proteases"/>
    <property type="match status" value="1"/>
</dbReference>
<feature type="compositionally biased region" description="Basic and acidic residues" evidence="12">
    <location>
        <begin position="600"/>
        <end position="609"/>
    </location>
</feature>
<comment type="subcellular location">
    <subcellularLocation>
        <location evidence="1">Membrane</location>
        <topology evidence="1">Single-pass type II membrane protein</topology>
    </subcellularLocation>
</comment>
<dbReference type="SMART" id="SM00020">
    <property type="entry name" value="Tryp_SPc"/>
    <property type="match status" value="1"/>
</dbReference>
<dbReference type="InterPro" id="IPR023415">
    <property type="entry name" value="LDLR_class-A_CS"/>
</dbReference>
<sequence>MASMCGSSSKSYPAINTGSYYRPAAYPYQNDYYLPPRSTWSRVSPEHTKKQRGNSTWKVGSAMLIISAMLVLIAVFAIAGLALWMGALRTDSKNAIVGFSCMFRVSKGEKYNPMLKLNTSMVFREKERKYKNIFEVLFRRSVFGAAYKQTIIDKFESGILKVFFRIYLDRRKIPRSITNVEDTIEDIIAKETYSSSSLFKDMELDLTSISVKRINQELPGSQKQVQQKNAMITKNGLLRPNRNSSLITSSKPKSKPTKIESTEPDIDFSNIPTIQGTYKATKVNITSSNKTISVQQPAKAQSETKNNTKASLPQEQTTMKPTTVEDSTETMAGVAETTNETDRKVNYTVHDESSWSKKATTSTASTPEVGNDDLFKDFRNPSFETSPWKPIIPGYINTELKLLPDNAQKPNYKSETNYKVNYSNTNLGDVVSGTAVKSPQYGVHAKVAQSSTTSTKSPEPAVILNSYIGVPGMSTLDISDTDFPRDRIVPQEMVNFRVNGKFKNKIPGLLEGGQIFTEASPVSLDDQRPDIEVSGQLPPETYDIKLRTSSQPFGLSSSQPLEFSSTKPHRSTSENETGWRIPASQMTYTMTDGGPADGPVSKEQDDVKNSGDSTKMNRKKLGQTTVIGASDNFLPSMVSSTPKWHAQSPLEADFDEESTTKVSGVGVAEPVPDVDVDLEARNRYSDVQAMVKQESNALQDRKVDKNAQEPVYTSYKTPDLNGAGMRPSLIESSGTPKPFRHTIPVDKITSVVDYTEADKEGSLKQVINTVTDSIMNQEERFTEETSELITENKGDQEGTIKVLPVKENEEERTKVLPAKENLKEIIELETFVKKNSDSEADISLENAKIEEYARSTESNTESVIDDEKLLKLGTTEVYSEMIHPLYNNIDKLVVKKEENKGAPGRLTSNISRNSTFIEIDTLKHTPGEVEGDSDSTGNKSATKGEDNRPFNGTLSRPYNSLETRKKTYNDTLKAYVVENLVTLAPAKSNTGIGRPVRPRPKIEGEKTMRIDEKPNTDRSSTDDSLLLEQLFGVHNRQRNATKRNSFNHGDSVRFHSAENERNREGDLHNEHPRVEQIVEVVTSISTKVSSNFKGNPVVLKFVVTNSTSLPIIRSESHQNADETFTSEASAPKELSAPNDGGKEENRSFRDETSNKAPSLTSSDVQTSDRKISTMEENKSLLEKLKELADIGTENEPVHSKNSSRPSVDALKSHTSNVKSKPPDDHRPLPNFEKLKQIADIATGNQTLMNSSAAFTMTRDGVEILTKILNKMEDRTDKMISSTEENLEADHCLGFLCKDGKCLPSSGRCNMLGECPNSEDEANCTCADFLKAQLLHEKLCDGVADCWDYSDETDCDWCQEGQYVCGNSRTCINQDKVCNGYTDCPGGEDEKKCAALIEDDSALNYDETSNLARKDINSEISVTKDAHPSFEGQFSEIESTTNKDALYDQEAVESSIFESTTLHAFKDDIRLEKVIRAKDESVIEEGGTFFENREHSNATTTLVSGREISPNVKHVLTRGNSIHVNAKNDDKTSIMNLKKEVNNYNEKGYLNIRKNGKWGKLCLTGMDNLLQERQTVWSIEDLGRAVCKAITYQDYETVEKVLDENPTSVRSYYTLSYNEKPFDKTILTFKPSECPTGEILRVKCKNLECGIRTQAPSQARIVGGGSSSAGSWPWQVALYKEGDYQCGGALINERWILSAAHCFYHAQDEYWVARIGATRRGSFPSPYEQVLRLDHISLHPDYIDNGFINDIAMLRLEEPVTFSDYVRPVCLPESEPKSGTTCTVTGWGQLFEIGRIFPDTLQEVQLPVISTEECRRKTLFLPLYRITSGMLCAGLKDGGRDACLGDSGGPLVCSGSDNKYTLHGITSNGYGCARPGRPGVYTKVHHYLPWIEYAISREDIRSSIASCKGHRCPLGECLPKSRICNGFLECSDGSDERNCPLNL</sequence>
<evidence type="ECO:0000256" key="7">
    <source>
        <dbReference type="ARBA" id="ARBA00022989"/>
    </source>
</evidence>
<keyword evidence="3 13" id="KW-0812">Transmembrane</keyword>
<comment type="caution">
    <text evidence="10">Lacks conserved residue(s) required for the propagation of feature annotation.</text>
</comment>
<feature type="compositionally biased region" description="Basic and acidic residues" evidence="12">
    <location>
        <begin position="1140"/>
        <end position="1153"/>
    </location>
</feature>
<dbReference type="InterPro" id="IPR018114">
    <property type="entry name" value="TRYPSIN_HIS"/>
</dbReference>
<accession>A0A6J3KB88</accession>
<proteinExistence type="predicted"/>
<keyword evidence="5 11" id="KW-0720">Serine protease</keyword>
<dbReference type="InterPro" id="IPR036055">
    <property type="entry name" value="LDL_receptor-like_sf"/>
</dbReference>
<feature type="region of interest" description="Disordered" evidence="12">
    <location>
        <begin position="922"/>
        <end position="962"/>
    </location>
</feature>
<dbReference type="CDD" id="cd00190">
    <property type="entry name" value="Tryp_SPc"/>
    <property type="match status" value="1"/>
</dbReference>
<dbReference type="SUPFAM" id="SSF82671">
    <property type="entry name" value="SEA domain"/>
    <property type="match status" value="1"/>
</dbReference>
<dbReference type="PRINTS" id="PR00722">
    <property type="entry name" value="CHYMOTRYPSIN"/>
</dbReference>
<feature type="compositionally biased region" description="Polar residues" evidence="12">
    <location>
        <begin position="290"/>
        <end position="325"/>
    </location>
</feature>
<dbReference type="InterPro" id="IPR043504">
    <property type="entry name" value="Peptidase_S1_PA_chymotrypsin"/>
</dbReference>
<keyword evidence="7 13" id="KW-1133">Transmembrane helix</keyword>
<gene>
    <name evidence="17" type="primary">LOC117233622</name>
</gene>
<feature type="disulfide bond" evidence="10">
    <location>
        <begin position="1911"/>
        <end position="1929"/>
    </location>
</feature>
<feature type="transmembrane region" description="Helical" evidence="13">
    <location>
        <begin position="59"/>
        <end position="85"/>
    </location>
</feature>
<evidence type="ECO:0000259" key="14">
    <source>
        <dbReference type="PROSITE" id="PS50024"/>
    </source>
</evidence>
<name>A0A6J3KB88_9HYME</name>
<dbReference type="Gene3D" id="2.40.128.620">
    <property type="match status" value="1"/>
</dbReference>
<dbReference type="GeneID" id="117233622"/>
<feature type="compositionally biased region" description="Low complexity" evidence="12">
    <location>
        <begin position="356"/>
        <end position="366"/>
    </location>
</feature>
<feature type="compositionally biased region" description="Basic and acidic residues" evidence="12">
    <location>
        <begin position="1050"/>
        <end position="1071"/>
    </location>
</feature>
<dbReference type="InterPro" id="IPR000082">
    <property type="entry name" value="SEA_dom"/>
</dbReference>
<feature type="region of interest" description="Disordered" evidence="12">
    <location>
        <begin position="290"/>
        <end position="378"/>
    </location>
</feature>
<keyword evidence="2 11" id="KW-0645">Protease</keyword>
<dbReference type="InterPro" id="IPR036364">
    <property type="entry name" value="SEA_dom_sf"/>
</dbReference>
<dbReference type="FunFam" id="2.40.10.10:FF:000003">
    <property type="entry name" value="Transmembrane serine protease 3"/>
    <property type="match status" value="1"/>
</dbReference>
<evidence type="ECO:0000313" key="17">
    <source>
        <dbReference type="RefSeq" id="XP_033349985.1"/>
    </source>
</evidence>
<dbReference type="PROSITE" id="PS00134">
    <property type="entry name" value="TRYPSIN_HIS"/>
    <property type="match status" value="1"/>
</dbReference>
<dbReference type="Gene3D" id="4.10.400.10">
    <property type="entry name" value="Low-density Lipoprotein Receptor"/>
    <property type="match status" value="2"/>
</dbReference>
<evidence type="ECO:0000256" key="13">
    <source>
        <dbReference type="SAM" id="Phobius"/>
    </source>
</evidence>
<feature type="compositionally biased region" description="Basic and acidic residues" evidence="12">
    <location>
        <begin position="1220"/>
        <end position="1229"/>
    </location>
</feature>
<feature type="compositionally biased region" description="Basic and acidic residues" evidence="12">
    <location>
        <begin position="340"/>
        <end position="355"/>
    </location>
</feature>
<dbReference type="InterPro" id="IPR002172">
    <property type="entry name" value="LDrepeatLR_classA_rpt"/>
</dbReference>
<feature type="region of interest" description="Disordered" evidence="12">
    <location>
        <begin position="240"/>
        <end position="266"/>
    </location>
</feature>
<evidence type="ECO:0000256" key="10">
    <source>
        <dbReference type="PROSITE-ProRule" id="PRU00124"/>
    </source>
</evidence>
<evidence type="ECO:0000256" key="9">
    <source>
        <dbReference type="ARBA" id="ARBA00023157"/>
    </source>
</evidence>
<organism evidence="16 17">
    <name type="scientific">Bombus vosnesenskii</name>
    <dbReference type="NCBI Taxonomy" id="207650"/>
    <lineage>
        <taxon>Eukaryota</taxon>
        <taxon>Metazoa</taxon>
        <taxon>Ecdysozoa</taxon>
        <taxon>Arthropoda</taxon>
        <taxon>Hexapoda</taxon>
        <taxon>Insecta</taxon>
        <taxon>Pterygota</taxon>
        <taxon>Neoptera</taxon>
        <taxon>Endopterygota</taxon>
        <taxon>Hymenoptera</taxon>
        <taxon>Apocrita</taxon>
        <taxon>Aculeata</taxon>
        <taxon>Apoidea</taxon>
        <taxon>Anthophila</taxon>
        <taxon>Apidae</taxon>
        <taxon>Bombus</taxon>
        <taxon>Pyrobombus</taxon>
    </lineage>
</organism>
<feature type="region of interest" description="Disordered" evidence="12">
    <location>
        <begin position="1036"/>
        <end position="1071"/>
    </location>
</feature>
<dbReference type="GO" id="GO:0004252">
    <property type="term" value="F:serine-type endopeptidase activity"/>
    <property type="evidence" value="ECO:0007669"/>
    <property type="project" value="InterPro"/>
</dbReference>
<dbReference type="Gene3D" id="2.40.10.10">
    <property type="entry name" value="Trypsin-like serine proteases"/>
    <property type="match status" value="1"/>
</dbReference>
<evidence type="ECO:0000256" key="6">
    <source>
        <dbReference type="ARBA" id="ARBA00022968"/>
    </source>
</evidence>
<dbReference type="CDD" id="cd00112">
    <property type="entry name" value="LDLa"/>
    <property type="match status" value="3"/>
</dbReference>
<evidence type="ECO:0000256" key="11">
    <source>
        <dbReference type="RuleBase" id="RU363034"/>
    </source>
</evidence>
<feature type="disulfide bond" evidence="10">
    <location>
        <begin position="1308"/>
        <end position="1323"/>
    </location>
</feature>
<keyword evidence="8 13" id="KW-0472">Membrane</keyword>
<reference evidence="17" key="1">
    <citation type="submission" date="2025-08" db="UniProtKB">
        <authorList>
            <consortium name="RefSeq"/>
        </authorList>
    </citation>
    <scope>IDENTIFICATION</scope>
    <source>
        <tissue evidence="17">Muscle</tissue>
    </source>
</reference>
<evidence type="ECO:0000313" key="16">
    <source>
        <dbReference type="Proteomes" id="UP000504631"/>
    </source>
</evidence>
<feature type="compositionally biased region" description="Polar residues" evidence="12">
    <location>
        <begin position="550"/>
        <end position="566"/>
    </location>
</feature>
<feature type="compositionally biased region" description="Polar residues" evidence="12">
    <location>
        <begin position="950"/>
        <end position="961"/>
    </location>
</feature>
<feature type="disulfide bond" evidence="10">
    <location>
        <begin position="1923"/>
        <end position="1938"/>
    </location>
</feature>
<dbReference type="PROSITE" id="PS50068">
    <property type="entry name" value="LDLRA_2"/>
    <property type="match status" value="3"/>
</dbReference>
<dbReference type="SMART" id="SM00192">
    <property type="entry name" value="LDLa"/>
    <property type="match status" value="3"/>
</dbReference>
<dbReference type="Pfam" id="PF00057">
    <property type="entry name" value="Ldl_recept_a"/>
    <property type="match status" value="2"/>
</dbReference>
<feature type="region of interest" description="Disordered" evidence="12">
    <location>
        <begin position="987"/>
        <end position="1023"/>
    </location>
</feature>
<dbReference type="InterPro" id="IPR001314">
    <property type="entry name" value="Peptidase_S1A"/>
</dbReference>
<keyword evidence="4 11" id="KW-0378">Hydrolase</keyword>
<dbReference type="PANTHER" id="PTHR24252">
    <property type="entry name" value="ACROSIN-RELATED"/>
    <property type="match status" value="1"/>
</dbReference>
<evidence type="ECO:0000256" key="8">
    <source>
        <dbReference type="ARBA" id="ARBA00023136"/>
    </source>
</evidence>
<dbReference type="PROSITE" id="PS50240">
    <property type="entry name" value="TRYPSIN_DOM"/>
    <property type="match status" value="1"/>
</dbReference>
<dbReference type="Proteomes" id="UP000504631">
    <property type="component" value="Unplaced"/>
</dbReference>
<dbReference type="GO" id="GO:0006508">
    <property type="term" value="P:proteolysis"/>
    <property type="evidence" value="ECO:0007669"/>
    <property type="project" value="UniProtKB-KW"/>
</dbReference>
<dbReference type="PROSITE" id="PS00135">
    <property type="entry name" value="TRYPSIN_SER"/>
    <property type="match status" value="1"/>
</dbReference>
<evidence type="ECO:0000256" key="4">
    <source>
        <dbReference type="ARBA" id="ARBA00022801"/>
    </source>
</evidence>
<dbReference type="KEGG" id="bvk:117233622"/>
<feature type="compositionally biased region" description="Basic and acidic residues" evidence="12">
    <location>
        <begin position="1000"/>
        <end position="1021"/>
    </location>
</feature>
<dbReference type="SUPFAM" id="SSF57424">
    <property type="entry name" value="LDL receptor-like module"/>
    <property type="match status" value="3"/>
</dbReference>
<evidence type="ECO:0000256" key="2">
    <source>
        <dbReference type="ARBA" id="ARBA00022670"/>
    </source>
</evidence>
<keyword evidence="16" id="KW-1185">Reference proteome</keyword>
<dbReference type="GO" id="GO:0016020">
    <property type="term" value="C:membrane"/>
    <property type="evidence" value="ECO:0007669"/>
    <property type="project" value="UniProtKB-SubCell"/>
</dbReference>
<evidence type="ECO:0000256" key="1">
    <source>
        <dbReference type="ARBA" id="ARBA00004606"/>
    </source>
</evidence>
<evidence type="ECO:0000259" key="15">
    <source>
        <dbReference type="PROSITE" id="PS50240"/>
    </source>
</evidence>
<dbReference type="PANTHER" id="PTHR24252:SF7">
    <property type="entry name" value="HYALIN"/>
    <property type="match status" value="1"/>
</dbReference>
<feature type="region of interest" description="Disordered" evidence="12">
    <location>
        <begin position="1192"/>
        <end position="1229"/>
    </location>
</feature>
<evidence type="ECO:0000256" key="12">
    <source>
        <dbReference type="SAM" id="MobiDB-lite"/>
    </source>
</evidence>
<dbReference type="RefSeq" id="XP_033349985.1">
    <property type="nucleotide sequence ID" value="XM_033494094.1"/>
</dbReference>
<dbReference type="PROSITE" id="PS50024">
    <property type="entry name" value="SEA"/>
    <property type="match status" value="1"/>
</dbReference>
<evidence type="ECO:0000256" key="3">
    <source>
        <dbReference type="ARBA" id="ARBA00022692"/>
    </source>
</evidence>
<dbReference type="InterPro" id="IPR009003">
    <property type="entry name" value="Peptidase_S1_PA"/>
</dbReference>
<feature type="domain" description="Peptidase S1" evidence="15">
    <location>
        <begin position="1660"/>
        <end position="1895"/>
    </location>
</feature>
<feature type="region of interest" description="Disordered" evidence="12">
    <location>
        <begin position="550"/>
        <end position="624"/>
    </location>
</feature>
<dbReference type="InterPro" id="IPR033116">
    <property type="entry name" value="TRYPSIN_SER"/>
</dbReference>